<evidence type="ECO:0000313" key="3">
    <source>
        <dbReference type="Proteomes" id="UP000184310"/>
    </source>
</evidence>
<feature type="transmembrane region" description="Helical" evidence="1">
    <location>
        <begin position="6"/>
        <end position="26"/>
    </location>
</feature>
<dbReference type="STRING" id="1121302.SAMN02745163_01243"/>
<keyword evidence="1" id="KW-0472">Membrane</keyword>
<reference evidence="2 3" key="1">
    <citation type="submission" date="2016-11" db="EMBL/GenBank/DDBJ databases">
        <authorList>
            <person name="Jaros S."/>
            <person name="Januszkiewicz K."/>
            <person name="Wedrychowicz H."/>
        </authorList>
    </citation>
    <scope>NUCLEOTIDE SEQUENCE [LARGE SCALE GENOMIC DNA]</scope>
    <source>
        <strain evidence="2 3">DSM 21758</strain>
    </source>
</reference>
<dbReference type="Proteomes" id="UP000184310">
    <property type="component" value="Unassembled WGS sequence"/>
</dbReference>
<keyword evidence="1" id="KW-1133">Transmembrane helix</keyword>
<organism evidence="2 3">
    <name type="scientific">Clostridium cavendishii DSM 21758</name>
    <dbReference type="NCBI Taxonomy" id="1121302"/>
    <lineage>
        <taxon>Bacteria</taxon>
        <taxon>Bacillati</taxon>
        <taxon>Bacillota</taxon>
        <taxon>Clostridia</taxon>
        <taxon>Eubacteriales</taxon>
        <taxon>Clostridiaceae</taxon>
        <taxon>Clostridium</taxon>
    </lineage>
</organism>
<name>A0A1M6GC26_9CLOT</name>
<accession>A0A1M6GC26</accession>
<keyword evidence="1" id="KW-0812">Transmembrane</keyword>
<proteinExistence type="predicted"/>
<gene>
    <name evidence="2" type="ORF">SAMN02745163_01243</name>
</gene>
<evidence type="ECO:0000313" key="2">
    <source>
        <dbReference type="EMBL" id="SHJ07464.1"/>
    </source>
</evidence>
<feature type="transmembrane region" description="Helical" evidence="1">
    <location>
        <begin position="69"/>
        <end position="91"/>
    </location>
</feature>
<evidence type="ECO:0000256" key="1">
    <source>
        <dbReference type="SAM" id="Phobius"/>
    </source>
</evidence>
<dbReference type="EMBL" id="FQZB01000006">
    <property type="protein sequence ID" value="SHJ07464.1"/>
    <property type="molecule type" value="Genomic_DNA"/>
</dbReference>
<keyword evidence="3" id="KW-1185">Reference proteome</keyword>
<dbReference type="AlphaFoldDB" id="A0A1M6GC26"/>
<feature type="transmembrane region" description="Helical" evidence="1">
    <location>
        <begin position="33"/>
        <end position="49"/>
    </location>
</feature>
<protein>
    <submittedName>
        <fullName evidence="2">Uncharacterized protein</fullName>
    </submittedName>
</protein>
<sequence>MYYSYSSSFITFVIALLVAMTIYFVIKKSKAGVKASVISIVLILVWYIFKRLSFQLAIMKFRFAWGFNRFTYNLSFLIHILIIFVVLYALFKIFGKK</sequence>